<dbReference type="PANTHER" id="PTHR36966">
    <property type="entry name" value="REP-ASSOCIATED TYROSINE TRANSPOSASE"/>
    <property type="match status" value="1"/>
</dbReference>
<proteinExistence type="predicted"/>
<dbReference type="Gene3D" id="3.30.70.1290">
    <property type="entry name" value="Transposase IS200-like"/>
    <property type="match status" value="1"/>
</dbReference>
<keyword evidence="3" id="KW-1185">Reference proteome</keyword>
<dbReference type="InterPro" id="IPR002686">
    <property type="entry name" value="Transposase_17"/>
</dbReference>
<accession>A0ABT8KI31</accession>
<dbReference type="InterPro" id="IPR036515">
    <property type="entry name" value="Transposase_17_sf"/>
</dbReference>
<dbReference type="Proteomes" id="UP001172082">
    <property type="component" value="Unassembled WGS sequence"/>
</dbReference>
<dbReference type="PANTHER" id="PTHR36966:SF1">
    <property type="entry name" value="REP-ASSOCIATED TYROSINE TRANSPOSASE"/>
    <property type="match status" value="1"/>
</dbReference>
<evidence type="ECO:0000259" key="1">
    <source>
        <dbReference type="SMART" id="SM01321"/>
    </source>
</evidence>
<dbReference type="EMBL" id="JAUJEA010000001">
    <property type="protein sequence ID" value="MDN5200377.1"/>
    <property type="molecule type" value="Genomic_DNA"/>
</dbReference>
<organism evidence="2 3">
    <name type="scientific">Splendidivirga corallicola</name>
    <dbReference type="NCBI Taxonomy" id="3051826"/>
    <lineage>
        <taxon>Bacteria</taxon>
        <taxon>Pseudomonadati</taxon>
        <taxon>Bacteroidota</taxon>
        <taxon>Cytophagia</taxon>
        <taxon>Cytophagales</taxon>
        <taxon>Splendidivirgaceae</taxon>
        <taxon>Splendidivirga</taxon>
    </lineage>
</organism>
<name>A0ABT8KI31_9BACT</name>
<evidence type="ECO:0000313" key="3">
    <source>
        <dbReference type="Proteomes" id="UP001172082"/>
    </source>
</evidence>
<protein>
    <submittedName>
        <fullName evidence="2">Transposase</fullName>
    </submittedName>
</protein>
<dbReference type="Pfam" id="PF01797">
    <property type="entry name" value="Y1_Tnp"/>
    <property type="match status" value="1"/>
</dbReference>
<comment type="caution">
    <text evidence="2">The sequence shown here is derived from an EMBL/GenBank/DDBJ whole genome shotgun (WGS) entry which is preliminary data.</text>
</comment>
<feature type="domain" description="Transposase IS200-like" evidence="1">
    <location>
        <begin position="9"/>
        <end position="148"/>
    </location>
</feature>
<evidence type="ECO:0000313" key="2">
    <source>
        <dbReference type="EMBL" id="MDN5200377.1"/>
    </source>
</evidence>
<reference evidence="2" key="1">
    <citation type="submission" date="2023-06" db="EMBL/GenBank/DDBJ databases">
        <title>Genomic of Parafulvivirga corallium.</title>
        <authorList>
            <person name="Wang G."/>
        </authorList>
    </citation>
    <scope>NUCLEOTIDE SEQUENCE</scope>
    <source>
        <strain evidence="2">BMA10</strain>
    </source>
</reference>
<sequence>MSKKYKARNPDGIYFITSTVIGWVDVFIRKEYFDIIIQSLKHCQENKGLTIYAYVIMTSHLHLIVSADGDYSLSDIMRDFKKYTSKALVKSIQEINESRKVWMLKKFEYEVKRTGRGEYFKLWQDGYHPIELITPKRMQNCLDYIHNNPIESGFVDEPEDYTYSSAKNYSGNKALLDIVFLM</sequence>
<gene>
    <name evidence="2" type="ORF">QQ008_03370</name>
</gene>
<dbReference type="InterPro" id="IPR052715">
    <property type="entry name" value="RAYT_transposase"/>
</dbReference>
<dbReference type="SMART" id="SM01321">
    <property type="entry name" value="Y1_Tnp"/>
    <property type="match status" value="1"/>
</dbReference>
<dbReference type="RefSeq" id="WP_346750402.1">
    <property type="nucleotide sequence ID" value="NZ_JAUJEA010000001.1"/>
</dbReference>
<dbReference type="SUPFAM" id="SSF143422">
    <property type="entry name" value="Transposase IS200-like"/>
    <property type="match status" value="1"/>
</dbReference>
<dbReference type="NCBIfam" id="NF047646">
    <property type="entry name" value="REP_Tyr_transpos"/>
    <property type="match status" value="1"/>
</dbReference>